<organism evidence="9 10">
    <name type="scientific">Magallana gigas</name>
    <name type="common">Pacific oyster</name>
    <name type="synonym">Crassostrea gigas</name>
    <dbReference type="NCBI Taxonomy" id="29159"/>
    <lineage>
        <taxon>Eukaryota</taxon>
        <taxon>Metazoa</taxon>
        <taxon>Spiralia</taxon>
        <taxon>Lophotrochozoa</taxon>
        <taxon>Mollusca</taxon>
        <taxon>Bivalvia</taxon>
        <taxon>Autobranchia</taxon>
        <taxon>Pteriomorphia</taxon>
        <taxon>Ostreida</taxon>
        <taxon>Ostreoidea</taxon>
        <taxon>Ostreidae</taxon>
        <taxon>Magallana</taxon>
    </lineage>
</organism>
<evidence type="ECO:0000259" key="8">
    <source>
        <dbReference type="PROSITE" id="PS50858"/>
    </source>
</evidence>
<dbReference type="Gene3D" id="1.10.3970.10">
    <property type="entry name" value="BSD domain"/>
    <property type="match status" value="1"/>
</dbReference>
<dbReference type="GO" id="GO:0006289">
    <property type="term" value="P:nucleotide-excision repair"/>
    <property type="evidence" value="ECO:0007669"/>
    <property type="project" value="InterPro"/>
</dbReference>
<dbReference type="PANTHER" id="PTHR12856">
    <property type="entry name" value="TRANSCRIPTION INITIATION FACTOR IIH-RELATED"/>
    <property type="match status" value="1"/>
</dbReference>
<dbReference type="Pfam" id="PF08567">
    <property type="entry name" value="PH_TFIIH"/>
    <property type="match status" value="1"/>
</dbReference>
<dbReference type="FunFam" id="2.30.29.30:FF:000479">
    <property type="entry name" value="General transcription factor IIH subunit"/>
    <property type="match status" value="1"/>
</dbReference>
<keyword evidence="10" id="KW-1185">Reference proteome</keyword>
<keyword evidence="6" id="KW-0539">Nucleus</keyword>
<keyword evidence="5" id="KW-0804">Transcription</keyword>
<dbReference type="InterPro" id="IPR011993">
    <property type="entry name" value="PH-like_dom_sf"/>
</dbReference>
<dbReference type="Gene3D" id="2.30.29.30">
    <property type="entry name" value="Pleckstrin-homology domain (PH domain)/Phosphotyrosine-binding domain (PTB)"/>
    <property type="match status" value="1"/>
</dbReference>
<evidence type="ECO:0000256" key="4">
    <source>
        <dbReference type="ARBA" id="ARBA00023015"/>
    </source>
</evidence>
<dbReference type="EnsemblMetazoa" id="G4026.1">
    <property type="protein sequence ID" value="G4026.1:cds"/>
    <property type="gene ID" value="G4026"/>
</dbReference>
<dbReference type="SMART" id="SM00751">
    <property type="entry name" value="BSD"/>
    <property type="match status" value="2"/>
</dbReference>
<dbReference type="Proteomes" id="UP000005408">
    <property type="component" value="Unassembled WGS sequence"/>
</dbReference>
<protein>
    <recommendedName>
        <fullName evidence="8">BSD domain-containing protein</fullName>
    </recommendedName>
</protein>
<dbReference type="EnsemblMetazoa" id="G4026.4">
    <property type="protein sequence ID" value="G4026.4:cds"/>
    <property type="gene ID" value="G4026"/>
</dbReference>
<feature type="region of interest" description="Disordered" evidence="7">
    <location>
        <begin position="315"/>
        <end position="358"/>
    </location>
</feature>
<keyword evidence="4" id="KW-0805">Transcription regulation</keyword>
<dbReference type="EnsemblMetazoa" id="G4026.2">
    <property type="protein sequence ID" value="G4026.2:cds"/>
    <property type="gene ID" value="G4026"/>
</dbReference>
<evidence type="ECO:0000256" key="2">
    <source>
        <dbReference type="ARBA" id="ARBA00009448"/>
    </source>
</evidence>
<dbReference type="GO" id="GO:0006351">
    <property type="term" value="P:DNA-templated transcription"/>
    <property type="evidence" value="ECO:0007669"/>
    <property type="project" value="InterPro"/>
</dbReference>
<evidence type="ECO:0000256" key="7">
    <source>
        <dbReference type="SAM" id="MobiDB-lite"/>
    </source>
</evidence>
<dbReference type="SUPFAM" id="SSF140383">
    <property type="entry name" value="BSD domain-like"/>
    <property type="match status" value="2"/>
</dbReference>
<feature type="domain" description="BSD" evidence="8">
    <location>
        <begin position="179"/>
        <end position="231"/>
    </location>
</feature>
<feature type="compositionally biased region" description="Low complexity" evidence="7">
    <location>
        <begin position="316"/>
        <end position="334"/>
    </location>
</feature>
<dbReference type="InterPro" id="IPR013876">
    <property type="entry name" value="TFIIH_BTF_p62_N"/>
</dbReference>
<reference evidence="9" key="1">
    <citation type="submission" date="2022-08" db="UniProtKB">
        <authorList>
            <consortium name="EnsemblMetazoa"/>
        </authorList>
    </citation>
    <scope>IDENTIFICATION</scope>
    <source>
        <strain evidence="9">05x7-T-G4-1.051#20</strain>
    </source>
</reference>
<dbReference type="CDD" id="cd13229">
    <property type="entry name" value="PH_TFIIH"/>
    <property type="match status" value="1"/>
</dbReference>
<comment type="similarity">
    <text evidence="2">Belongs to the TFB1 family.</text>
</comment>
<name>A0A8W8MUU0_MAGGI</name>
<dbReference type="Gene3D" id="6.10.140.1200">
    <property type="match status" value="1"/>
</dbReference>
<evidence type="ECO:0000313" key="10">
    <source>
        <dbReference type="Proteomes" id="UP000005408"/>
    </source>
</evidence>
<dbReference type="InterPro" id="IPR005607">
    <property type="entry name" value="BSD_dom"/>
</dbReference>
<evidence type="ECO:0000256" key="1">
    <source>
        <dbReference type="ARBA" id="ARBA00004123"/>
    </source>
</evidence>
<evidence type="ECO:0000256" key="6">
    <source>
        <dbReference type="ARBA" id="ARBA00023242"/>
    </source>
</evidence>
<dbReference type="GO" id="GO:0000439">
    <property type="term" value="C:transcription factor TFIIH core complex"/>
    <property type="evidence" value="ECO:0007669"/>
    <property type="project" value="InterPro"/>
</dbReference>
<keyword evidence="3" id="KW-0677">Repeat</keyword>
<dbReference type="InterPro" id="IPR035925">
    <property type="entry name" value="BSD_dom_sf"/>
</dbReference>
<proteinExistence type="inferred from homology"/>
<feature type="domain" description="BSD" evidence="8">
    <location>
        <begin position="102"/>
        <end position="149"/>
    </location>
</feature>
<dbReference type="AlphaFoldDB" id="A0A8W8MUU0"/>
<dbReference type="OMA" id="VCTCELL"/>
<accession>A0A8W8MUU0</accession>
<dbReference type="Pfam" id="PF03909">
    <property type="entry name" value="BSD"/>
    <property type="match status" value="1"/>
</dbReference>
<evidence type="ECO:0000256" key="5">
    <source>
        <dbReference type="ARBA" id="ARBA00023163"/>
    </source>
</evidence>
<sequence>MAARSEEVLLIVNHVRNKKTDGTLYMMGERMGWMQGSKSTFSISYMYADIKAQKISPDSKEKVQLQLVLHDGGANTFHFINPKGRSAAIADRDGVKDLLQQLIPKFRRKLSSELEEKNRMLQENPELFQLYKDLVVTGVITADEFWASRKNQSTVKTDKSQNVGVSAAFLADIKPQTDGCNGLKYNLTADVIESIFRTYPMVKKMHAEHVPHNMTESEFWTRFFQSHYFHRDRTVMGSKDVFTECAKVDEKDMKEEISCKMVDSFLDLTNIKDSSLHEDYRGLTEDTRISNNVTNGTMIRRFNHHSTMVLKACTKNSQNAQSSSAADNSVQSSDTQNGEVTPKVNGVVNGEQGSSTSKEYWEPLAKKQKMQEKIHMDDLGDLKSKKNVNLHLHKMEGYLHGPTPLMMSRYTTSEDLVQSSESVMQDVYQWSPDLSNVLSGSQAIVILSELSPGGALMKGTSHQELNQIVPPDVQEEVKANYSALLELLRHFWTCFPVSSKSLEEKVVKMKSTLERFQMAKLIPLKERLQEYHYTVNLTSHMEELLAAANRKFDMWQSRKSTVKR</sequence>
<dbReference type="SUPFAM" id="SSF50729">
    <property type="entry name" value="PH domain-like"/>
    <property type="match status" value="1"/>
</dbReference>
<evidence type="ECO:0000313" key="9">
    <source>
        <dbReference type="EnsemblMetazoa" id="G4026.2:cds"/>
    </source>
</evidence>
<dbReference type="PROSITE" id="PS50858">
    <property type="entry name" value="BSD"/>
    <property type="match status" value="2"/>
</dbReference>
<comment type="subcellular location">
    <subcellularLocation>
        <location evidence="1">Nucleus</location>
    </subcellularLocation>
</comment>
<dbReference type="OrthoDB" id="360521at2759"/>
<dbReference type="InterPro" id="IPR027079">
    <property type="entry name" value="Tfb1/GTF2H1"/>
</dbReference>
<evidence type="ECO:0000256" key="3">
    <source>
        <dbReference type="ARBA" id="ARBA00022737"/>
    </source>
</evidence>